<feature type="transmembrane region" description="Helical" evidence="11">
    <location>
        <begin position="513"/>
        <end position="533"/>
    </location>
</feature>
<feature type="compositionally biased region" description="Low complexity" evidence="10">
    <location>
        <begin position="488"/>
        <end position="499"/>
    </location>
</feature>
<dbReference type="InterPro" id="IPR012946">
    <property type="entry name" value="X8"/>
</dbReference>
<keyword evidence="9" id="KW-0336">GPI-anchor</keyword>
<dbReference type="OrthoDB" id="421038at2759"/>
<sequence>MKLSAVLLGTVVGTALAEVPNIVAKGSKFFYSNNGTQFFIRGIAYQQEYSGKGDTPYTDPLADPSICERDIAYLTQLRTNVIRTYALDPSQNHDECMKKLAEAGIYLISDLSSPRESIEQNDPKWDLDLYKRYTQVIDAFAKYDNVIGFFTGNEVSNGKNNSGSIAFVRAAVRDMKAYIKQKKYRESLAIGYSTDDDKSIRDDLRDYLVCGDQDSQIDMFGYNIYEWCGKSSFKESGYEERTKEFANYPVPAFFSEYGCNDPRPRHFDDVPVLYSDKMNDVWSGGIVYMYFQETNDYGLVTLDGSKISTMSDFNSLSSQIQKATATGVKSADYTPTASAWTCPKVGDDWQADAKDLPPTPNADLCSCMEEGLTCVVKDSVSEKDFGKLFGTVCGNEGVCDGLAHNPKKGKFGAYSMCSPRQQLSFVMDQYYQKQSKENQASACDYKGAASTKKSSKPTGTCSSLLEQAGSAGTGSVSSKPTGSGGGSSSSSSSSSTSDSAAGLMLSPRSVHVGVWQIGAYVVTAIATAAGMILL</sequence>
<keyword evidence="7 9" id="KW-0449">Lipoprotein</keyword>
<keyword evidence="6" id="KW-0325">Glycoprotein</keyword>
<dbReference type="FunFam" id="3.20.20.80:FF:000038">
    <property type="entry name" value="1,3-beta-glucanosyltransferase"/>
    <property type="match status" value="1"/>
</dbReference>
<dbReference type="Gene3D" id="1.20.58.1040">
    <property type="match status" value="1"/>
</dbReference>
<evidence type="ECO:0000256" key="8">
    <source>
        <dbReference type="ARBA" id="ARBA00025026"/>
    </source>
</evidence>
<dbReference type="EMBL" id="ML735245">
    <property type="protein sequence ID" value="KAE8391426.1"/>
    <property type="molecule type" value="Genomic_DNA"/>
</dbReference>
<dbReference type="GO" id="GO:0005886">
    <property type="term" value="C:plasma membrane"/>
    <property type="evidence" value="ECO:0007669"/>
    <property type="project" value="UniProtKB-SubCell"/>
</dbReference>
<dbReference type="Gene3D" id="3.20.20.80">
    <property type="entry name" value="Glycosidases"/>
    <property type="match status" value="1"/>
</dbReference>
<dbReference type="InterPro" id="IPR004886">
    <property type="entry name" value="Glucanosyltransferase"/>
</dbReference>
<dbReference type="Proteomes" id="UP000326877">
    <property type="component" value="Unassembled WGS sequence"/>
</dbReference>
<dbReference type="GO" id="GO:0071970">
    <property type="term" value="P:fungal-type cell wall (1-&gt;3)-beta-D-glucan biosynthetic process"/>
    <property type="evidence" value="ECO:0007669"/>
    <property type="project" value="TreeGrafter"/>
</dbReference>
<protein>
    <recommendedName>
        <fullName evidence="9">1,3-beta-glucanosyltransferase</fullName>
        <ecNumber evidence="9">2.4.1.-</ecNumber>
    </recommendedName>
</protein>
<dbReference type="SMART" id="SM00768">
    <property type="entry name" value="X8"/>
    <property type="match status" value="1"/>
</dbReference>
<evidence type="ECO:0000256" key="5">
    <source>
        <dbReference type="ARBA" id="ARBA00023157"/>
    </source>
</evidence>
<evidence type="ECO:0000256" key="2">
    <source>
        <dbReference type="ARBA" id="ARBA00007528"/>
    </source>
</evidence>
<keyword evidence="3 9" id="KW-0808">Transferase</keyword>
<gene>
    <name evidence="13" type="ORF">BDV23DRAFT_69653</name>
</gene>
<dbReference type="GO" id="GO:0098552">
    <property type="term" value="C:side of membrane"/>
    <property type="evidence" value="ECO:0007669"/>
    <property type="project" value="UniProtKB-KW"/>
</dbReference>
<evidence type="ECO:0000256" key="10">
    <source>
        <dbReference type="SAM" id="MobiDB-lite"/>
    </source>
</evidence>
<organism evidence="13">
    <name type="scientific">Petromyces alliaceus</name>
    <name type="common">Aspergillus alliaceus</name>
    <dbReference type="NCBI Taxonomy" id="209559"/>
    <lineage>
        <taxon>Eukaryota</taxon>
        <taxon>Fungi</taxon>
        <taxon>Dikarya</taxon>
        <taxon>Ascomycota</taxon>
        <taxon>Pezizomycotina</taxon>
        <taxon>Eurotiomycetes</taxon>
        <taxon>Eurotiomycetidae</taxon>
        <taxon>Eurotiales</taxon>
        <taxon>Aspergillaceae</taxon>
        <taxon>Aspergillus</taxon>
        <taxon>Aspergillus subgen. Circumdati</taxon>
    </lineage>
</organism>
<feature type="region of interest" description="Disordered" evidence="10">
    <location>
        <begin position="467"/>
        <end position="500"/>
    </location>
</feature>
<keyword evidence="9 11" id="KW-0472">Membrane</keyword>
<reference evidence="13" key="1">
    <citation type="submission" date="2019-04" db="EMBL/GenBank/DDBJ databases">
        <title>Friends and foes A comparative genomics studyof 23 Aspergillus species from section Flavi.</title>
        <authorList>
            <consortium name="DOE Joint Genome Institute"/>
            <person name="Kjaerbolling I."/>
            <person name="Vesth T."/>
            <person name="Frisvad J.C."/>
            <person name="Nybo J.L."/>
            <person name="Theobald S."/>
            <person name="Kildgaard S."/>
            <person name="Isbrandt T."/>
            <person name="Kuo A."/>
            <person name="Sato A."/>
            <person name="Lyhne E.K."/>
            <person name="Kogle M.E."/>
            <person name="Wiebenga A."/>
            <person name="Kun R.S."/>
            <person name="Lubbers R.J."/>
            <person name="Makela M.R."/>
            <person name="Barry K."/>
            <person name="Chovatia M."/>
            <person name="Clum A."/>
            <person name="Daum C."/>
            <person name="Haridas S."/>
            <person name="He G."/>
            <person name="LaButti K."/>
            <person name="Lipzen A."/>
            <person name="Mondo S."/>
            <person name="Riley R."/>
            <person name="Salamov A."/>
            <person name="Simmons B.A."/>
            <person name="Magnuson J.K."/>
            <person name="Henrissat B."/>
            <person name="Mortensen U.H."/>
            <person name="Larsen T.O."/>
            <person name="Devries R.P."/>
            <person name="Grigoriev I.V."/>
            <person name="Machida M."/>
            <person name="Baker S.E."/>
            <person name="Andersen M.R."/>
        </authorList>
    </citation>
    <scope>NUCLEOTIDE SEQUENCE [LARGE SCALE GENOMIC DNA]</scope>
    <source>
        <strain evidence="13">IBT 14317</strain>
    </source>
</reference>
<evidence type="ECO:0000313" key="13">
    <source>
        <dbReference type="EMBL" id="KAE8391426.1"/>
    </source>
</evidence>
<dbReference type="Pfam" id="PF07983">
    <property type="entry name" value="X8"/>
    <property type="match status" value="1"/>
</dbReference>
<feature type="chain" id="PRO_5025091189" description="1,3-beta-glucanosyltransferase" evidence="9">
    <location>
        <begin position="18"/>
        <end position="534"/>
    </location>
</feature>
<dbReference type="EC" id="2.4.1.-" evidence="9"/>
<feature type="domain" description="X8" evidence="12">
    <location>
        <begin position="372"/>
        <end position="463"/>
    </location>
</feature>
<dbReference type="Pfam" id="PF03198">
    <property type="entry name" value="Glyco_hydro_72"/>
    <property type="match status" value="1"/>
</dbReference>
<evidence type="ECO:0000256" key="9">
    <source>
        <dbReference type="RuleBase" id="RU361209"/>
    </source>
</evidence>
<dbReference type="PANTHER" id="PTHR31468:SF11">
    <property type="entry name" value="1,3-BETA-GLUCANOSYLTRANSFERASE"/>
    <property type="match status" value="1"/>
</dbReference>
<evidence type="ECO:0000256" key="6">
    <source>
        <dbReference type="ARBA" id="ARBA00023180"/>
    </source>
</evidence>
<dbReference type="SUPFAM" id="SSF51445">
    <property type="entry name" value="(Trans)glycosidases"/>
    <property type="match status" value="1"/>
</dbReference>
<keyword evidence="11" id="KW-1133">Transmembrane helix</keyword>
<keyword evidence="11" id="KW-0812">Transmembrane</keyword>
<name>A0A5N7CB98_PETAA</name>
<comment type="subcellular location">
    <subcellularLocation>
        <location evidence="1 9">Cell membrane</location>
        <topology evidence="1 9">Lipid-anchor</topology>
        <topology evidence="1 9">GPI-anchor</topology>
    </subcellularLocation>
</comment>
<keyword evidence="4 9" id="KW-0732">Signal</keyword>
<dbReference type="GO" id="GO:0042124">
    <property type="term" value="F:1,3-beta-glucanosyltransferase activity"/>
    <property type="evidence" value="ECO:0007669"/>
    <property type="project" value="TreeGrafter"/>
</dbReference>
<proteinExistence type="inferred from homology"/>
<evidence type="ECO:0000259" key="12">
    <source>
        <dbReference type="SMART" id="SM00768"/>
    </source>
</evidence>
<evidence type="ECO:0000256" key="11">
    <source>
        <dbReference type="SAM" id="Phobius"/>
    </source>
</evidence>
<evidence type="ECO:0000256" key="1">
    <source>
        <dbReference type="ARBA" id="ARBA00004609"/>
    </source>
</evidence>
<dbReference type="AlphaFoldDB" id="A0A5N7CB98"/>
<comment type="function">
    <text evidence="8">Splits internally a 1,3-beta-glucan molecule and transfers the newly generated reducing end (the donor) to the non-reducing end of another 1,3-beta-glucan molecule (the acceptor) forming a 1,3-beta linkage, resulting in the elongation of 1,3-beta-glucan chains in the cell wall. Involved in cell wall morphogenesis.</text>
</comment>
<feature type="signal peptide" evidence="9">
    <location>
        <begin position="1"/>
        <end position="17"/>
    </location>
</feature>
<evidence type="ECO:0000256" key="7">
    <source>
        <dbReference type="ARBA" id="ARBA00023288"/>
    </source>
</evidence>
<keyword evidence="5" id="KW-1015">Disulfide bond</keyword>
<dbReference type="InterPro" id="IPR017853">
    <property type="entry name" value="GH"/>
</dbReference>
<evidence type="ECO:0000256" key="4">
    <source>
        <dbReference type="ARBA" id="ARBA00022729"/>
    </source>
</evidence>
<evidence type="ECO:0000256" key="3">
    <source>
        <dbReference type="ARBA" id="ARBA00022679"/>
    </source>
</evidence>
<dbReference type="PANTHER" id="PTHR31468">
    <property type="entry name" value="1,3-BETA-GLUCANOSYLTRANSFERASE GAS1"/>
    <property type="match status" value="1"/>
</dbReference>
<comment type="similarity">
    <text evidence="2 9">Belongs to the glycosyl hydrolase 72 family.</text>
</comment>
<dbReference type="GO" id="GO:0031505">
    <property type="term" value="P:fungal-type cell wall organization"/>
    <property type="evidence" value="ECO:0007669"/>
    <property type="project" value="TreeGrafter"/>
</dbReference>
<accession>A0A5N7CB98</accession>